<organism evidence="2">
    <name type="scientific">Megavirus baoshan</name>
    <dbReference type="NCBI Taxonomy" id="2496520"/>
    <lineage>
        <taxon>Viruses</taxon>
        <taxon>Varidnaviria</taxon>
        <taxon>Bamfordvirae</taxon>
        <taxon>Nucleocytoviricota</taxon>
        <taxon>Megaviricetes</taxon>
        <taxon>Imitervirales</taxon>
        <taxon>Mimiviridae</taxon>
        <taxon>Megamimivirinae</taxon>
        <taxon>Megavirus</taxon>
        <taxon>Megavirus baoshanense</taxon>
    </lineage>
</organism>
<feature type="compositionally biased region" description="Acidic residues" evidence="1">
    <location>
        <begin position="49"/>
        <end position="59"/>
    </location>
</feature>
<name>A0A8K1T290_9VIRU</name>
<dbReference type="EMBL" id="MH046811">
    <property type="protein sequence ID" value="UFX99727.1"/>
    <property type="molecule type" value="Genomic_DNA"/>
</dbReference>
<feature type="compositionally biased region" description="Basic and acidic residues" evidence="1">
    <location>
        <begin position="60"/>
        <end position="70"/>
    </location>
</feature>
<sequence>MSKYWLVYLGDDAGREAYCVFDSELVIADTKQEALDIYIKLTGFEYDEDDFDSEDERDDEEKKQDQLDAHELKPMTIGMVNKKKSKNISNEKMKKK</sequence>
<reference evidence="2" key="1">
    <citation type="submission" date="2018-03" db="EMBL/GenBank/DDBJ databases">
        <title>Draft genome sequences of Megaviruse, new member of the family Mimiviridae isolated from water in Shanghai, China.</title>
        <authorList>
            <person name="Xia Y."/>
        </authorList>
    </citation>
    <scope>NUCLEOTIDE SEQUENCE</scope>
    <source>
        <strain evidence="2">SH</strain>
    </source>
</reference>
<proteinExistence type="predicted"/>
<evidence type="ECO:0000256" key="1">
    <source>
        <dbReference type="SAM" id="MobiDB-lite"/>
    </source>
</evidence>
<accession>A0A8K1T290</accession>
<evidence type="ECO:0000313" key="2">
    <source>
        <dbReference type="EMBL" id="UFX99727.1"/>
    </source>
</evidence>
<gene>
    <name evidence="2" type="ORF">Mb0077</name>
</gene>
<feature type="region of interest" description="Disordered" evidence="1">
    <location>
        <begin position="49"/>
        <end position="70"/>
    </location>
</feature>
<protein>
    <submittedName>
        <fullName evidence="2">Uncharacterized protein</fullName>
    </submittedName>
</protein>